<dbReference type="PANTHER" id="PTHR11746">
    <property type="entry name" value="O-METHYLTRANSFERASE"/>
    <property type="match status" value="1"/>
</dbReference>
<keyword evidence="1" id="KW-0489">Methyltransferase</keyword>
<feature type="domain" description="O-methyltransferase dimerisation" evidence="6">
    <location>
        <begin position="12"/>
        <end position="104"/>
    </location>
</feature>
<dbReference type="GO" id="GO:0008171">
    <property type="term" value="F:O-methyltransferase activity"/>
    <property type="evidence" value="ECO:0007669"/>
    <property type="project" value="InterPro"/>
</dbReference>
<dbReference type="GO" id="GO:0046983">
    <property type="term" value="F:protein dimerization activity"/>
    <property type="evidence" value="ECO:0007669"/>
    <property type="project" value="InterPro"/>
</dbReference>
<dbReference type="Gene3D" id="1.10.10.10">
    <property type="entry name" value="Winged helix-like DNA-binding domain superfamily/Winged helix DNA-binding domain"/>
    <property type="match status" value="1"/>
</dbReference>
<dbReference type="SUPFAM" id="SSF53335">
    <property type="entry name" value="S-adenosyl-L-methionine-dependent methyltransferases"/>
    <property type="match status" value="1"/>
</dbReference>
<keyword evidence="8" id="KW-1185">Reference proteome</keyword>
<sequence>MVALQAERIVYSLTFPMVLKAALELGVIETIATVEDGIWLSPSEIVSRLPTKPINPEAPVLLDRMMRLLASHSILKCRIIETGETGQTERVYAAEPVCKYFLKDSDGSGSLLSLFMLCQNHVVFKALSHLKDVILEGKDAFVSANGMRVFDYIGSDEQFAEMFNRGMTESSTMVIKKVLEVYKGFENVHTLVDVGGGVGTVLGLVTSKYPHIKGINFDLAAVLGNASPYPGVQHVPGDMFVEIPKGDAIFMKWMLHAWNDENCVKILKNCWRSLSEKGKVIVVDMVMPIEPKKSDDLSSNIGLTMDMFILSQVPGGRERSLSQFEALSRASGFLRCEFVCRSYSFSVIEFHK</sequence>
<dbReference type="GO" id="GO:0032259">
    <property type="term" value="P:methylation"/>
    <property type="evidence" value="ECO:0007669"/>
    <property type="project" value="UniProtKB-KW"/>
</dbReference>
<proteinExistence type="predicted"/>
<evidence type="ECO:0000313" key="7">
    <source>
        <dbReference type="EMBL" id="VVA95635.1"/>
    </source>
</evidence>
<evidence type="ECO:0000256" key="2">
    <source>
        <dbReference type="ARBA" id="ARBA00022679"/>
    </source>
</evidence>
<dbReference type="InterPro" id="IPR036388">
    <property type="entry name" value="WH-like_DNA-bd_sf"/>
</dbReference>
<keyword evidence="2" id="KW-0808">Transferase</keyword>
<dbReference type="InterPro" id="IPR036390">
    <property type="entry name" value="WH_DNA-bd_sf"/>
</dbReference>
<evidence type="ECO:0000259" key="6">
    <source>
        <dbReference type="Pfam" id="PF08100"/>
    </source>
</evidence>
<evidence type="ECO:0000256" key="4">
    <source>
        <dbReference type="PIRSR" id="PIRSR005739-1"/>
    </source>
</evidence>
<dbReference type="InterPro" id="IPR029063">
    <property type="entry name" value="SAM-dependent_MTases_sf"/>
</dbReference>
<dbReference type="AlphaFoldDB" id="A0A565B4D5"/>
<dbReference type="SUPFAM" id="SSF46785">
    <property type="entry name" value="Winged helix' DNA-binding domain"/>
    <property type="match status" value="1"/>
</dbReference>
<dbReference type="Gene3D" id="3.40.50.150">
    <property type="entry name" value="Vaccinia Virus protein VP39"/>
    <property type="match status" value="1"/>
</dbReference>
<evidence type="ECO:0000313" key="8">
    <source>
        <dbReference type="Proteomes" id="UP000489600"/>
    </source>
</evidence>
<gene>
    <name evidence="7" type="ORF">ANE_LOCUS6080</name>
</gene>
<feature type="active site" description="Proton acceptor" evidence="4">
    <location>
        <position position="256"/>
    </location>
</feature>
<reference evidence="7" key="1">
    <citation type="submission" date="2019-07" db="EMBL/GenBank/DDBJ databases">
        <authorList>
            <person name="Dittberner H."/>
        </authorList>
    </citation>
    <scope>NUCLEOTIDE SEQUENCE [LARGE SCALE GENOMIC DNA]</scope>
</reference>
<protein>
    <recommendedName>
        <fullName evidence="9">O-methyltransferase domain-containing protein</fullName>
    </recommendedName>
</protein>
<organism evidence="7 8">
    <name type="scientific">Arabis nemorensis</name>
    <dbReference type="NCBI Taxonomy" id="586526"/>
    <lineage>
        <taxon>Eukaryota</taxon>
        <taxon>Viridiplantae</taxon>
        <taxon>Streptophyta</taxon>
        <taxon>Embryophyta</taxon>
        <taxon>Tracheophyta</taxon>
        <taxon>Spermatophyta</taxon>
        <taxon>Magnoliopsida</taxon>
        <taxon>eudicotyledons</taxon>
        <taxon>Gunneridae</taxon>
        <taxon>Pentapetalae</taxon>
        <taxon>rosids</taxon>
        <taxon>malvids</taxon>
        <taxon>Brassicales</taxon>
        <taxon>Brassicaceae</taxon>
        <taxon>Arabideae</taxon>
        <taxon>Arabis</taxon>
    </lineage>
</organism>
<keyword evidence="3" id="KW-0949">S-adenosyl-L-methionine</keyword>
<dbReference type="InterPro" id="IPR012967">
    <property type="entry name" value="COMT_dimerisation"/>
</dbReference>
<feature type="domain" description="O-methyltransferase C-terminal" evidence="5">
    <location>
        <begin position="128"/>
        <end position="333"/>
    </location>
</feature>
<dbReference type="Pfam" id="PF00891">
    <property type="entry name" value="Methyltransf_2"/>
    <property type="match status" value="1"/>
</dbReference>
<dbReference type="OrthoDB" id="1606438at2759"/>
<name>A0A565B4D5_9BRAS</name>
<dbReference type="EMBL" id="CABITT030000002">
    <property type="protein sequence ID" value="VVA95635.1"/>
    <property type="molecule type" value="Genomic_DNA"/>
</dbReference>
<accession>A0A565B4D5</accession>
<dbReference type="InterPro" id="IPR016461">
    <property type="entry name" value="COMT-like"/>
</dbReference>
<dbReference type="InterPro" id="IPR001077">
    <property type="entry name" value="COMT_C"/>
</dbReference>
<dbReference type="PIRSF" id="PIRSF005739">
    <property type="entry name" value="O-mtase"/>
    <property type="match status" value="1"/>
</dbReference>
<comment type="caution">
    <text evidence="7">The sequence shown here is derived from an EMBL/GenBank/DDBJ whole genome shotgun (WGS) entry which is preliminary data.</text>
</comment>
<dbReference type="Pfam" id="PF08100">
    <property type="entry name" value="Dimerisation"/>
    <property type="match status" value="1"/>
</dbReference>
<dbReference type="Proteomes" id="UP000489600">
    <property type="component" value="Unassembled WGS sequence"/>
</dbReference>
<evidence type="ECO:0008006" key="9">
    <source>
        <dbReference type="Google" id="ProtNLM"/>
    </source>
</evidence>
<dbReference type="FunFam" id="1.10.10.10:FF:000357">
    <property type="entry name" value="Caffeic acid 3-O-methyltransferase"/>
    <property type="match status" value="1"/>
</dbReference>
<evidence type="ECO:0000256" key="3">
    <source>
        <dbReference type="ARBA" id="ARBA00022691"/>
    </source>
</evidence>
<dbReference type="PROSITE" id="PS51683">
    <property type="entry name" value="SAM_OMT_II"/>
    <property type="match status" value="1"/>
</dbReference>
<evidence type="ECO:0000259" key="5">
    <source>
        <dbReference type="Pfam" id="PF00891"/>
    </source>
</evidence>
<evidence type="ECO:0000256" key="1">
    <source>
        <dbReference type="ARBA" id="ARBA00022603"/>
    </source>
</evidence>